<evidence type="ECO:0000313" key="2">
    <source>
        <dbReference type="Proteomes" id="UP001642484"/>
    </source>
</evidence>
<evidence type="ECO:0000313" key="1">
    <source>
        <dbReference type="EMBL" id="CAK9080911.1"/>
    </source>
</evidence>
<dbReference type="EMBL" id="CAXAMN010023795">
    <property type="protein sequence ID" value="CAK9080911.1"/>
    <property type="molecule type" value="Genomic_DNA"/>
</dbReference>
<comment type="caution">
    <text evidence="1">The sequence shown here is derived from an EMBL/GenBank/DDBJ whole genome shotgun (WGS) entry which is preliminary data.</text>
</comment>
<gene>
    <name evidence="1" type="ORF">CCMP2556_LOCUS39645</name>
</gene>
<sequence length="77" mass="8291">MFERASVDQSSVSGGIWPTLLGPSDFTPTTRTVIPHPISSCCTPWSTAAARRRRGALVRITGSRKEILQHGPRVGAC</sequence>
<name>A0ABP0PYQ3_9DINO</name>
<protein>
    <submittedName>
        <fullName evidence="1">Uncharacterized protein</fullName>
    </submittedName>
</protein>
<organism evidence="1 2">
    <name type="scientific">Durusdinium trenchii</name>
    <dbReference type="NCBI Taxonomy" id="1381693"/>
    <lineage>
        <taxon>Eukaryota</taxon>
        <taxon>Sar</taxon>
        <taxon>Alveolata</taxon>
        <taxon>Dinophyceae</taxon>
        <taxon>Suessiales</taxon>
        <taxon>Symbiodiniaceae</taxon>
        <taxon>Durusdinium</taxon>
    </lineage>
</organism>
<reference evidence="1 2" key="1">
    <citation type="submission" date="2024-02" db="EMBL/GenBank/DDBJ databases">
        <authorList>
            <person name="Chen Y."/>
            <person name="Shah S."/>
            <person name="Dougan E. K."/>
            <person name="Thang M."/>
            <person name="Chan C."/>
        </authorList>
    </citation>
    <scope>NUCLEOTIDE SEQUENCE [LARGE SCALE GENOMIC DNA]</scope>
</reference>
<accession>A0ABP0PYQ3</accession>
<keyword evidence="2" id="KW-1185">Reference proteome</keyword>
<proteinExistence type="predicted"/>
<dbReference type="Proteomes" id="UP001642484">
    <property type="component" value="Unassembled WGS sequence"/>
</dbReference>